<evidence type="ECO:0000256" key="1">
    <source>
        <dbReference type="HAMAP-Rule" id="MF_02131"/>
    </source>
</evidence>
<evidence type="ECO:0000313" key="4">
    <source>
        <dbReference type="Proteomes" id="UP000608662"/>
    </source>
</evidence>
<dbReference type="PANTHER" id="PTHR39648:SF1">
    <property type="entry name" value="6-HYDROXYMETHYL-7,8-DIHYDROPTERIN PYROPHOSPHOKINASE"/>
    <property type="match status" value="1"/>
</dbReference>
<dbReference type="Pfam" id="PF01973">
    <property type="entry name" value="MptE-like"/>
    <property type="match status" value="1"/>
</dbReference>
<organism evidence="3 4">
    <name type="scientific">Halomicrobium mukohataei</name>
    <dbReference type="NCBI Taxonomy" id="57705"/>
    <lineage>
        <taxon>Archaea</taxon>
        <taxon>Methanobacteriati</taxon>
        <taxon>Methanobacteriota</taxon>
        <taxon>Stenosarchaea group</taxon>
        <taxon>Halobacteria</taxon>
        <taxon>Halobacteriales</taxon>
        <taxon>Haloarculaceae</taxon>
        <taxon>Halomicrobium</taxon>
    </lineage>
</organism>
<keyword evidence="1" id="KW-0460">Magnesium</keyword>
<name>A0A847UIF6_9EURY</name>
<comment type="caution">
    <text evidence="3">The sequence shown here is derived from an EMBL/GenBank/DDBJ whole genome shotgun (WGS) entry which is preliminary data.</text>
</comment>
<proteinExistence type="inferred from homology"/>
<dbReference type="GO" id="GO:0003848">
    <property type="term" value="F:2-amino-4-hydroxy-6-hydroxymethyldihydropteridine diphosphokinase activity"/>
    <property type="evidence" value="ECO:0007669"/>
    <property type="project" value="UniProtKB-UniRule"/>
</dbReference>
<evidence type="ECO:0000259" key="2">
    <source>
        <dbReference type="Pfam" id="PF01973"/>
    </source>
</evidence>
<dbReference type="GO" id="GO:0005524">
    <property type="term" value="F:ATP binding"/>
    <property type="evidence" value="ECO:0007669"/>
    <property type="project" value="UniProtKB-UniRule"/>
</dbReference>
<dbReference type="RefSeq" id="WP_170094766.1">
    <property type="nucleotide sequence ID" value="NZ_WOYG01000001.1"/>
</dbReference>
<reference evidence="3" key="1">
    <citation type="submission" date="2019-12" db="EMBL/GenBank/DDBJ databases">
        <title>Whole-genome sequence of Halomicrobium mukohataei pws1.</title>
        <authorList>
            <person name="Verma D.K."/>
            <person name="Gopal K."/>
            <person name="Prasad E.S."/>
        </authorList>
    </citation>
    <scope>NUCLEOTIDE SEQUENCE</scope>
    <source>
        <strain evidence="3">Pws1</strain>
    </source>
</reference>
<comment type="cofactor">
    <cofactor evidence="1">
        <name>Mg(2+)</name>
        <dbReference type="ChEBI" id="CHEBI:18420"/>
    </cofactor>
</comment>
<evidence type="ECO:0000313" key="3">
    <source>
        <dbReference type="EMBL" id="NLV11091.1"/>
    </source>
</evidence>
<keyword evidence="1" id="KW-0808">Transferase</keyword>
<keyword evidence="1" id="KW-0067">ATP-binding</keyword>
<protein>
    <recommendedName>
        <fullName evidence="1">6-hydroxymethyl-7,8-dihydropterin pyrophosphokinase</fullName>
        <shortName evidence="1">HPPK</shortName>
        <ecNumber evidence="1">2.7.6.3</ecNumber>
    </recommendedName>
    <alternativeName>
        <fullName evidence="1">2-amino-4-hydroxy-6-hydroxymethyldihydropteridine pyrophosphokinase</fullName>
    </alternativeName>
    <alternativeName>
        <fullName evidence="1">6-hydroxymethyl-7,8-dihydropterin diphosphokinase</fullName>
        <shortName evidence="1">6-HMPDK</shortName>
    </alternativeName>
    <alternativeName>
        <fullName evidence="1">7,8-dihydro-6-hydroxymethylpterin diphosphokinase</fullName>
    </alternativeName>
    <alternativeName>
        <fullName evidence="1">7,8-dihydro-6-hydroxymethylpterin pyrophosphokinase</fullName>
        <shortName evidence="1">PPPK</shortName>
    </alternativeName>
</protein>
<feature type="domain" description="6-hydroxymethylpterin diphosphokinase MptE-like" evidence="2">
    <location>
        <begin position="50"/>
        <end position="182"/>
    </location>
</feature>
<dbReference type="InterPro" id="IPR002826">
    <property type="entry name" value="MptE-like"/>
</dbReference>
<dbReference type="GO" id="GO:0000287">
    <property type="term" value="F:magnesium ion binding"/>
    <property type="evidence" value="ECO:0007669"/>
    <property type="project" value="UniProtKB-UniRule"/>
</dbReference>
<dbReference type="EC" id="2.7.6.3" evidence="1"/>
<accession>A0A847UIF6</accession>
<comment type="catalytic activity">
    <reaction evidence="1">
        <text>6-hydroxymethyl-7,8-dihydropterin + ATP = (7,8-dihydropterin-6-yl)methyl diphosphate + AMP + H(+)</text>
        <dbReference type="Rhea" id="RHEA:11412"/>
        <dbReference type="ChEBI" id="CHEBI:15378"/>
        <dbReference type="ChEBI" id="CHEBI:30616"/>
        <dbReference type="ChEBI" id="CHEBI:44841"/>
        <dbReference type="ChEBI" id="CHEBI:72950"/>
        <dbReference type="ChEBI" id="CHEBI:456215"/>
        <dbReference type="EC" id="2.7.6.3"/>
    </reaction>
</comment>
<dbReference type="Proteomes" id="UP000608662">
    <property type="component" value="Unassembled WGS sequence"/>
</dbReference>
<dbReference type="OrthoDB" id="34207at2157"/>
<dbReference type="AlphaFoldDB" id="A0A847UIF6"/>
<sequence length="232" mass="24566">MDYHHWNPVYEAILSDFGYPRAGDERARDRLATLLAGATTLDPDSIDLAGQTVAVAGGGPSLDDDIDRAVDADAVVAASTAADRLLATGVAVDCVVTDLDKHAETVVRLTNGGTPVAIHAHGDNLGLVESTVPECDPAAVLPTTQAAPADGVENFGGFTDGDRAAFLADHLGAATLVFPGWSFDDPSVTAEKCRKLDWAERLLYWLERRRGERFDVLDGRRGGIDTSALPVE</sequence>
<keyword evidence="1" id="KW-0289">Folate biosynthesis</keyword>
<dbReference type="EMBL" id="WOYG01000001">
    <property type="protein sequence ID" value="NLV11091.1"/>
    <property type="molecule type" value="Genomic_DNA"/>
</dbReference>
<dbReference type="PANTHER" id="PTHR39648">
    <property type="entry name" value="6-HYDROXYMETHYL-7,8-DIHYDROPTERIN PYROPHOSPHOKINASE"/>
    <property type="match status" value="1"/>
</dbReference>
<dbReference type="HAMAP" id="MF_02131">
    <property type="entry name" value="HMPDK_arch"/>
    <property type="match status" value="1"/>
</dbReference>
<dbReference type="GO" id="GO:0046656">
    <property type="term" value="P:folic acid biosynthetic process"/>
    <property type="evidence" value="ECO:0007669"/>
    <property type="project" value="UniProtKB-KW"/>
</dbReference>
<dbReference type="GO" id="GO:0016301">
    <property type="term" value="F:kinase activity"/>
    <property type="evidence" value="ECO:0007669"/>
    <property type="project" value="UniProtKB-KW"/>
</dbReference>
<keyword evidence="1" id="KW-0547">Nucleotide-binding</keyword>
<comment type="similarity">
    <text evidence="1">Belongs to the archaeal 6-HMPDK family.</text>
</comment>
<comment type="pathway">
    <text evidence="1">Cofactor biosynthesis; tetrahydrofolate biosynthesis; 2-amino-4-hydroxy-6-hydroxymethyl-7,8-dihydropteridine diphosphate from 7,8-dihydroneopterin triphosphate: step 4/4.</text>
</comment>
<keyword evidence="1" id="KW-0418">Kinase</keyword>
<dbReference type="InterPro" id="IPR027510">
    <property type="entry name" value="HMPDK_MptE"/>
</dbReference>
<dbReference type="GO" id="GO:0046654">
    <property type="term" value="P:tetrahydrofolate biosynthetic process"/>
    <property type="evidence" value="ECO:0007669"/>
    <property type="project" value="UniProtKB-UniRule"/>
</dbReference>
<comment type="function">
    <text evidence="1">Catalyzes the transfer of diphosphate from ATP to 6-hydroxymethyl-7,8-dihydropterin (6-HMD), leading to 6-hydroxymethyl-7,8-dihydropterin diphosphate (6-HMDP).</text>
</comment>
<gene>
    <name evidence="1" type="primary">mptE</name>
    <name evidence="3" type="ORF">GOC74_14270</name>
</gene>
<dbReference type="UniPathway" id="UPA00077">
    <property type="reaction ID" value="UER00155"/>
</dbReference>